<feature type="region of interest" description="Disordered" evidence="6">
    <location>
        <begin position="160"/>
        <end position="197"/>
    </location>
</feature>
<dbReference type="InterPro" id="IPR002559">
    <property type="entry name" value="Transposase_11"/>
</dbReference>
<dbReference type="Proteomes" id="UP000567293">
    <property type="component" value="Unassembled WGS sequence"/>
</dbReference>
<dbReference type="NCBIfam" id="NF033581">
    <property type="entry name" value="transpos_IS5_4"/>
    <property type="match status" value="1"/>
</dbReference>
<evidence type="ECO:0000259" key="7">
    <source>
        <dbReference type="Pfam" id="PF01609"/>
    </source>
</evidence>
<keyword evidence="3" id="KW-0815">Transposition</keyword>
<dbReference type="GO" id="GO:0004803">
    <property type="term" value="F:transposase activity"/>
    <property type="evidence" value="ECO:0007669"/>
    <property type="project" value="InterPro"/>
</dbReference>
<organism evidence="9 10">
    <name type="scientific">Candidatus Acidiferrum panamense</name>
    <dbReference type="NCBI Taxonomy" id="2741543"/>
    <lineage>
        <taxon>Bacteria</taxon>
        <taxon>Pseudomonadati</taxon>
        <taxon>Acidobacteriota</taxon>
        <taxon>Terriglobia</taxon>
        <taxon>Candidatus Acidiferrales</taxon>
        <taxon>Candidatus Acidiferrum</taxon>
    </lineage>
</organism>
<reference evidence="9" key="1">
    <citation type="submission" date="2020-06" db="EMBL/GenBank/DDBJ databases">
        <title>Legume-microbial interactions unlock mineral nutrients during tropical forest succession.</title>
        <authorList>
            <person name="Epihov D.Z."/>
        </authorList>
    </citation>
    <scope>NUCLEOTIDE SEQUENCE [LARGE SCALE GENOMIC DNA]</scope>
    <source>
        <strain evidence="9">Pan2503</strain>
    </source>
</reference>
<proteinExistence type="inferred from homology"/>
<accession>A0A7V8NWL8</accession>
<keyword evidence="4" id="KW-0238">DNA-binding</keyword>
<evidence type="ECO:0000256" key="6">
    <source>
        <dbReference type="SAM" id="MobiDB-lite"/>
    </source>
</evidence>
<dbReference type="GO" id="GO:0003677">
    <property type="term" value="F:DNA binding"/>
    <property type="evidence" value="ECO:0007669"/>
    <property type="project" value="UniProtKB-KW"/>
</dbReference>
<comment type="function">
    <text evidence="1">Involved in the transposition of the insertion sequence IS5.</text>
</comment>
<dbReference type="PANTHER" id="PTHR35604:SF2">
    <property type="entry name" value="TRANSPOSASE INSH FOR INSERTION SEQUENCE ELEMENT IS5A-RELATED"/>
    <property type="match status" value="1"/>
</dbReference>
<keyword evidence="10" id="KW-1185">Reference proteome</keyword>
<evidence type="ECO:0000259" key="8">
    <source>
        <dbReference type="Pfam" id="PF05598"/>
    </source>
</evidence>
<protein>
    <submittedName>
        <fullName evidence="9">IS5 family transposase</fullName>
    </submittedName>
</protein>
<dbReference type="PANTHER" id="PTHR35604">
    <property type="entry name" value="TRANSPOSASE INSH FOR INSERTION SEQUENCE ELEMENT IS5A-RELATED"/>
    <property type="match status" value="1"/>
</dbReference>
<dbReference type="EMBL" id="JACDQQ010002655">
    <property type="protein sequence ID" value="MBA0088746.1"/>
    <property type="molecule type" value="Genomic_DNA"/>
</dbReference>
<dbReference type="InterPro" id="IPR008490">
    <property type="entry name" value="Transposase_InsH_N"/>
</dbReference>
<dbReference type="Pfam" id="PF01609">
    <property type="entry name" value="DDE_Tnp_1"/>
    <property type="match status" value="1"/>
</dbReference>
<evidence type="ECO:0000256" key="2">
    <source>
        <dbReference type="ARBA" id="ARBA00010075"/>
    </source>
</evidence>
<sequence>MRGHDEQQGAVFSYSNIEERIPQQHPLRAIRGIVDAALRELDLHFEALYAQRGRPSIAPERLLRAMLLQLLYAIRSEELLMEQVDFNQMYRWFVGLGPDEAVWDATVFSKNRERLLAGEVSQRLLEAVLRQAAEGQLLSEEHFTVDGTLIEAWAGRKSFVSKDPPPRQGTGARGRKLLRDTHESKTDPEARLYKKSTAGEAQPSYLGHVLVENRHGLVVAACATQSGNAAEREAALILLQRWGGGKPYRLPITLGADKHYQEEKFIAELRRLGVVPHVAEYKSNDKWPNWLSEEERHHPGFVVSQKKRKLVEKVFGWGKVNSLLRQVKLRGEKKVDWFFRLLATASNLVRMVKLIPAV</sequence>
<gene>
    <name evidence="9" type="ORF">HRJ53_27465</name>
</gene>
<feature type="domain" description="Transposase InsH N-terminal" evidence="8">
    <location>
        <begin position="16"/>
        <end position="114"/>
    </location>
</feature>
<dbReference type="Pfam" id="PF05598">
    <property type="entry name" value="DUF772"/>
    <property type="match status" value="1"/>
</dbReference>
<evidence type="ECO:0000256" key="3">
    <source>
        <dbReference type="ARBA" id="ARBA00022578"/>
    </source>
</evidence>
<comment type="caution">
    <text evidence="9">The sequence shown here is derived from an EMBL/GenBank/DDBJ whole genome shotgun (WGS) entry which is preliminary data.</text>
</comment>
<evidence type="ECO:0000256" key="4">
    <source>
        <dbReference type="ARBA" id="ARBA00023125"/>
    </source>
</evidence>
<dbReference type="AlphaFoldDB" id="A0A7V8NWL8"/>
<evidence type="ECO:0000313" key="10">
    <source>
        <dbReference type="Proteomes" id="UP000567293"/>
    </source>
</evidence>
<name>A0A7V8NWL8_9BACT</name>
<evidence type="ECO:0000313" key="9">
    <source>
        <dbReference type="EMBL" id="MBA0088746.1"/>
    </source>
</evidence>
<evidence type="ECO:0000256" key="1">
    <source>
        <dbReference type="ARBA" id="ARBA00003544"/>
    </source>
</evidence>
<dbReference type="InterPro" id="IPR047959">
    <property type="entry name" value="Transpos_IS5"/>
</dbReference>
<keyword evidence="5" id="KW-0233">DNA recombination</keyword>
<evidence type="ECO:0000256" key="5">
    <source>
        <dbReference type="ARBA" id="ARBA00023172"/>
    </source>
</evidence>
<dbReference type="GO" id="GO:0006313">
    <property type="term" value="P:DNA transposition"/>
    <property type="evidence" value="ECO:0007669"/>
    <property type="project" value="InterPro"/>
</dbReference>
<comment type="similarity">
    <text evidence="2">Belongs to the transposase 11 family.</text>
</comment>
<feature type="domain" description="Transposase IS4-like" evidence="7">
    <location>
        <begin position="193"/>
        <end position="348"/>
    </location>
</feature>
<feature type="compositionally biased region" description="Basic and acidic residues" evidence="6">
    <location>
        <begin position="177"/>
        <end position="192"/>
    </location>
</feature>